<dbReference type="SUPFAM" id="SSF48008">
    <property type="entry name" value="GntR ligand-binding domain-like"/>
    <property type="match status" value="1"/>
</dbReference>
<dbReference type="AlphaFoldDB" id="A0A918ZDH9"/>
<comment type="caution">
    <text evidence="5">The sequence shown here is derived from an EMBL/GenBank/DDBJ whole genome shotgun (WGS) entry which is preliminary data.</text>
</comment>
<protein>
    <submittedName>
        <fullName evidence="5">GntR family transcriptional regulator</fullName>
    </submittedName>
</protein>
<proteinExistence type="predicted"/>
<dbReference type="SUPFAM" id="SSF46785">
    <property type="entry name" value="Winged helix' DNA-binding domain"/>
    <property type="match status" value="1"/>
</dbReference>
<feature type="domain" description="HTH gntR-type" evidence="4">
    <location>
        <begin position="10"/>
        <end position="77"/>
    </location>
</feature>
<dbReference type="PRINTS" id="PR00035">
    <property type="entry name" value="HTHGNTR"/>
</dbReference>
<dbReference type="SMART" id="SM00895">
    <property type="entry name" value="FCD"/>
    <property type="match status" value="1"/>
</dbReference>
<dbReference type="CDD" id="cd07377">
    <property type="entry name" value="WHTH_GntR"/>
    <property type="match status" value="1"/>
</dbReference>
<dbReference type="EMBL" id="BNAT01000030">
    <property type="protein sequence ID" value="GHE46985.1"/>
    <property type="molecule type" value="Genomic_DNA"/>
</dbReference>
<organism evidence="5 6">
    <name type="scientific">Streptomyces capitiformicae</name>
    <dbReference type="NCBI Taxonomy" id="2014920"/>
    <lineage>
        <taxon>Bacteria</taxon>
        <taxon>Bacillati</taxon>
        <taxon>Actinomycetota</taxon>
        <taxon>Actinomycetes</taxon>
        <taxon>Kitasatosporales</taxon>
        <taxon>Streptomycetaceae</taxon>
        <taxon>Streptomyces</taxon>
    </lineage>
</organism>
<dbReference type="SMART" id="SM00345">
    <property type="entry name" value="HTH_GNTR"/>
    <property type="match status" value="1"/>
</dbReference>
<dbReference type="GO" id="GO:0003700">
    <property type="term" value="F:DNA-binding transcription factor activity"/>
    <property type="evidence" value="ECO:0007669"/>
    <property type="project" value="InterPro"/>
</dbReference>
<dbReference type="InterPro" id="IPR008920">
    <property type="entry name" value="TF_FadR/GntR_C"/>
</dbReference>
<dbReference type="Pfam" id="PF00392">
    <property type="entry name" value="GntR"/>
    <property type="match status" value="1"/>
</dbReference>
<evidence type="ECO:0000256" key="1">
    <source>
        <dbReference type="ARBA" id="ARBA00023015"/>
    </source>
</evidence>
<keyword evidence="1" id="KW-0805">Transcription regulation</keyword>
<evidence type="ECO:0000313" key="5">
    <source>
        <dbReference type="EMBL" id="GHE46985.1"/>
    </source>
</evidence>
<dbReference type="RefSeq" id="WP_189786272.1">
    <property type="nucleotide sequence ID" value="NZ_BNAT01000030.1"/>
</dbReference>
<name>A0A918ZDH9_9ACTN</name>
<dbReference type="InterPro" id="IPR036390">
    <property type="entry name" value="WH_DNA-bd_sf"/>
</dbReference>
<dbReference type="PANTHER" id="PTHR43537:SF24">
    <property type="entry name" value="GLUCONATE OPERON TRANSCRIPTIONAL REPRESSOR"/>
    <property type="match status" value="1"/>
</dbReference>
<keyword evidence="2" id="KW-0238">DNA-binding</keyword>
<dbReference type="InterPro" id="IPR011711">
    <property type="entry name" value="GntR_C"/>
</dbReference>
<evidence type="ECO:0000313" key="6">
    <source>
        <dbReference type="Proteomes" id="UP000603227"/>
    </source>
</evidence>
<gene>
    <name evidence="5" type="ORF">GCM10017771_67910</name>
</gene>
<keyword evidence="3" id="KW-0804">Transcription</keyword>
<dbReference type="PANTHER" id="PTHR43537">
    <property type="entry name" value="TRANSCRIPTIONAL REGULATOR, GNTR FAMILY"/>
    <property type="match status" value="1"/>
</dbReference>
<evidence type="ECO:0000256" key="3">
    <source>
        <dbReference type="ARBA" id="ARBA00023163"/>
    </source>
</evidence>
<dbReference type="Pfam" id="PF07729">
    <property type="entry name" value="FCD"/>
    <property type="match status" value="1"/>
</dbReference>
<evidence type="ECO:0000259" key="4">
    <source>
        <dbReference type="PROSITE" id="PS50949"/>
    </source>
</evidence>
<sequence length="224" mass="24134">MTDMQVQRHAPIREQVANILRDAIVDQRLTPGQLLVERELCEMTSASRASVREALRQLQAEGLVESHNGRGTSVTVISTATARHVYQVRSSLEGLAARLFAEHASDQDRAAFRAAVTELAEETAKGADAAALLKAKSRAYDVLFRGCGNPVLHQTVQTLQHRVTRLRALTLAQEGRAERSADEVTAIADAVDARDGEAAQAAAMTHVEEAARVMLAAAEGPPSH</sequence>
<dbReference type="InterPro" id="IPR036388">
    <property type="entry name" value="WH-like_DNA-bd_sf"/>
</dbReference>
<dbReference type="Gene3D" id="1.10.10.10">
    <property type="entry name" value="Winged helix-like DNA-binding domain superfamily/Winged helix DNA-binding domain"/>
    <property type="match status" value="1"/>
</dbReference>
<dbReference type="PROSITE" id="PS50949">
    <property type="entry name" value="HTH_GNTR"/>
    <property type="match status" value="1"/>
</dbReference>
<dbReference type="InterPro" id="IPR000524">
    <property type="entry name" value="Tscrpt_reg_HTH_GntR"/>
</dbReference>
<evidence type="ECO:0000256" key="2">
    <source>
        <dbReference type="ARBA" id="ARBA00023125"/>
    </source>
</evidence>
<reference evidence="5" key="2">
    <citation type="submission" date="2020-09" db="EMBL/GenBank/DDBJ databases">
        <authorList>
            <person name="Sun Q."/>
            <person name="Zhou Y."/>
        </authorList>
    </citation>
    <scope>NUCLEOTIDE SEQUENCE</scope>
    <source>
        <strain evidence="5">CGMCC 4.7403</strain>
    </source>
</reference>
<dbReference type="GO" id="GO:0003677">
    <property type="term" value="F:DNA binding"/>
    <property type="evidence" value="ECO:0007669"/>
    <property type="project" value="UniProtKB-KW"/>
</dbReference>
<dbReference type="Gene3D" id="1.20.120.530">
    <property type="entry name" value="GntR ligand-binding domain-like"/>
    <property type="match status" value="1"/>
</dbReference>
<accession>A0A918ZDH9</accession>
<keyword evidence="6" id="KW-1185">Reference proteome</keyword>
<reference evidence="5" key="1">
    <citation type="journal article" date="2014" name="Int. J. Syst. Evol. Microbiol.">
        <title>Complete genome sequence of Corynebacterium casei LMG S-19264T (=DSM 44701T), isolated from a smear-ripened cheese.</title>
        <authorList>
            <consortium name="US DOE Joint Genome Institute (JGI-PGF)"/>
            <person name="Walter F."/>
            <person name="Albersmeier A."/>
            <person name="Kalinowski J."/>
            <person name="Ruckert C."/>
        </authorList>
    </citation>
    <scope>NUCLEOTIDE SEQUENCE</scope>
    <source>
        <strain evidence="5">CGMCC 4.7403</strain>
    </source>
</reference>
<dbReference type="Proteomes" id="UP000603227">
    <property type="component" value="Unassembled WGS sequence"/>
</dbReference>